<keyword evidence="2" id="KW-0808">Transferase</keyword>
<dbReference type="GO" id="GO:0008080">
    <property type="term" value="F:N-acetyltransferase activity"/>
    <property type="evidence" value="ECO:0007669"/>
    <property type="project" value="TreeGrafter"/>
</dbReference>
<evidence type="ECO:0000313" key="5">
    <source>
        <dbReference type="EMBL" id="MPM11114.1"/>
    </source>
</evidence>
<proteinExistence type="inferred from homology"/>
<feature type="domain" description="N-acetyltransferase" evidence="4">
    <location>
        <begin position="3"/>
        <end position="169"/>
    </location>
</feature>
<organism evidence="5">
    <name type="scientific">bioreactor metagenome</name>
    <dbReference type="NCBI Taxonomy" id="1076179"/>
    <lineage>
        <taxon>unclassified sequences</taxon>
        <taxon>metagenomes</taxon>
        <taxon>ecological metagenomes</taxon>
    </lineage>
</organism>
<evidence type="ECO:0000259" key="4">
    <source>
        <dbReference type="PROSITE" id="PS51186"/>
    </source>
</evidence>
<dbReference type="PANTHER" id="PTHR10545:SF29">
    <property type="entry name" value="GH14572P-RELATED"/>
    <property type="match status" value="1"/>
</dbReference>
<protein>
    <recommendedName>
        <fullName evidence="4">N-acetyltransferase domain-containing protein</fullName>
    </recommendedName>
</protein>
<dbReference type="PANTHER" id="PTHR10545">
    <property type="entry name" value="DIAMINE N-ACETYLTRANSFERASE"/>
    <property type="match status" value="1"/>
</dbReference>
<dbReference type="AlphaFoldDB" id="A0A644XAF4"/>
<dbReference type="Pfam" id="PF00583">
    <property type="entry name" value="Acetyltransf_1"/>
    <property type="match status" value="1"/>
</dbReference>
<dbReference type="InterPro" id="IPR000182">
    <property type="entry name" value="GNAT_dom"/>
</dbReference>
<comment type="similarity">
    <text evidence="1">Belongs to the acetyltransferase family.</text>
</comment>
<dbReference type="PROSITE" id="PS51186">
    <property type="entry name" value="GNAT"/>
    <property type="match status" value="1"/>
</dbReference>
<accession>A0A644XAF4</accession>
<dbReference type="FunFam" id="3.40.630.30:FF:000064">
    <property type="entry name" value="GNAT family acetyltransferase"/>
    <property type="match status" value="1"/>
</dbReference>
<name>A0A644XAF4_9ZZZZ</name>
<dbReference type="InterPro" id="IPR016181">
    <property type="entry name" value="Acyl_CoA_acyltransferase"/>
</dbReference>
<dbReference type="CDD" id="cd04301">
    <property type="entry name" value="NAT_SF"/>
    <property type="match status" value="1"/>
</dbReference>
<dbReference type="InterPro" id="IPR051016">
    <property type="entry name" value="Diverse_Substrate_AcTransf"/>
</dbReference>
<comment type="caution">
    <text evidence="5">The sequence shown here is derived from an EMBL/GenBank/DDBJ whole genome shotgun (WGS) entry which is preliminary data.</text>
</comment>
<reference evidence="5" key="1">
    <citation type="submission" date="2019-08" db="EMBL/GenBank/DDBJ databases">
        <authorList>
            <person name="Kucharzyk K."/>
            <person name="Murdoch R.W."/>
            <person name="Higgins S."/>
            <person name="Loffler F."/>
        </authorList>
    </citation>
    <scope>NUCLEOTIDE SEQUENCE</scope>
</reference>
<dbReference type="Gene3D" id="3.40.630.30">
    <property type="match status" value="1"/>
</dbReference>
<sequence length="175" mass="19836">MKLEIRNAREQDSALILRFIFALADLEGMRGQVTASEESVRISLFERHDAEVLLGYADAEPVAFALYYPVYSTFTGTANLFLEDLFVDEAYRSRGVGYELLRHLAQIVLERGGKRLDWYVLHSNIKGAEFYRRLGAEPLTDRTTFRISEEQLRALSQGGTEFVKSKSCTAECANP</sequence>
<dbReference type="EMBL" id="VSSQ01001785">
    <property type="protein sequence ID" value="MPM11114.1"/>
    <property type="molecule type" value="Genomic_DNA"/>
</dbReference>
<gene>
    <name evidence="5" type="ORF">SDC9_57453</name>
</gene>
<keyword evidence="3" id="KW-0012">Acyltransferase</keyword>
<evidence type="ECO:0000256" key="1">
    <source>
        <dbReference type="ARBA" id="ARBA00008694"/>
    </source>
</evidence>
<evidence type="ECO:0000256" key="2">
    <source>
        <dbReference type="ARBA" id="ARBA00022679"/>
    </source>
</evidence>
<evidence type="ECO:0000256" key="3">
    <source>
        <dbReference type="ARBA" id="ARBA00023315"/>
    </source>
</evidence>
<dbReference type="SUPFAM" id="SSF55729">
    <property type="entry name" value="Acyl-CoA N-acyltransferases (Nat)"/>
    <property type="match status" value="1"/>
</dbReference>